<reference evidence="2 3" key="1">
    <citation type="submission" date="2019-06" db="EMBL/GenBank/DDBJ databases">
        <title>Whole genome sequencing of XDR Enterobacter.</title>
        <authorList>
            <person name="Gnana Soundari P."/>
            <person name="Vijayakumar R."/>
            <person name="Krishnan P."/>
        </authorList>
    </citation>
    <scope>NUCLEOTIDE SEQUENCE [LARGE SCALE GENOMIC DNA]</scope>
    <source>
        <strain evidence="2 3">C126</strain>
    </source>
</reference>
<evidence type="ECO:0000256" key="1">
    <source>
        <dbReference type="SAM" id="MobiDB-lite"/>
    </source>
</evidence>
<gene>
    <name evidence="2" type="ORF">EIN43_05505</name>
</gene>
<name>A0A4Y5ZUC0_9ENTR</name>
<accession>A0A4Y5ZUC0</accession>
<proteinExistence type="predicted"/>
<dbReference type="Gene3D" id="3.20.20.120">
    <property type="entry name" value="Enolase-like C-terminal domain"/>
    <property type="match status" value="1"/>
</dbReference>
<sequence length="99" mass="10623">MVYCHTTGHTIDDVLEDYARHKEMGFKAIRVQCGVPGMKTTYGMAKGKGLAYEPATKGARRKSSCGPPRNTSTSRPNCSTQCAASSVSVNISFTTCITV</sequence>
<dbReference type="EMBL" id="CP041054">
    <property type="protein sequence ID" value="QDE47243.1"/>
    <property type="molecule type" value="Genomic_DNA"/>
</dbReference>
<dbReference type="Proteomes" id="UP000318237">
    <property type="component" value="Chromosome"/>
</dbReference>
<organism evidence="2 3">
    <name type="scientific">Enterobacter hormaechei</name>
    <dbReference type="NCBI Taxonomy" id="158836"/>
    <lineage>
        <taxon>Bacteria</taxon>
        <taxon>Pseudomonadati</taxon>
        <taxon>Pseudomonadota</taxon>
        <taxon>Gammaproteobacteria</taxon>
        <taxon>Enterobacterales</taxon>
        <taxon>Enterobacteriaceae</taxon>
        <taxon>Enterobacter</taxon>
        <taxon>Enterobacter cloacae complex</taxon>
    </lineage>
</organism>
<evidence type="ECO:0008006" key="4">
    <source>
        <dbReference type="Google" id="ProtNLM"/>
    </source>
</evidence>
<feature type="region of interest" description="Disordered" evidence="1">
    <location>
        <begin position="55"/>
        <end position="77"/>
    </location>
</feature>
<protein>
    <recommendedName>
        <fullName evidence="4">Starvation sensing protein RspA</fullName>
    </recommendedName>
</protein>
<evidence type="ECO:0000313" key="2">
    <source>
        <dbReference type="EMBL" id="QDE47243.1"/>
    </source>
</evidence>
<dbReference type="AlphaFoldDB" id="A0A4Y5ZUC0"/>
<dbReference type="InterPro" id="IPR036849">
    <property type="entry name" value="Enolase-like_C_sf"/>
</dbReference>
<evidence type="ECO:0000313" key="3">
    <source>
        <dbReference type="Proteomes" id="UP000318237"/>
    </source>
</evidence>